<dbReference type="InterPro" id="IPR001444">
    <property type="entry name" value="Flag_bb_rod_N"/>
</dbReference>
<name>A0A0D0S2P5_9BACL</name>
<dbReference type="InterPro" id="IPR037925">
    <property type="entry name" value="FlgE/F/G-like"/>
</dbReference>
<keyword evidence="8" id="KW-0282">Flagellum</keyword>
<dbReference type="InterPro" id="IPR020013">
    <property type="entry name" value="Flagellar_FlgE/F/G"/>
</dbReference>
<dbReference type="GO" id="GO:0005829">
    <property type="term" value="C:cytosol"/>
    <property type="evidence" value="ECO:0007669"/>
    <property type="project" value="TreeGrafter"/>
</dbReference>
<dbReference type="PANTHER" id="PTHR30435:SF1">
    <property type="entry name" value="FLAGELLAR HOOK PROTEIN FLGE"/>
    <property type="match status" value="1"/>
</dbReference>
<dbReference type="PANTHER" id="PTHR30435">
    <property type="entry name" value="FLAGELLAR PROTEIN"/>
    <property type="match status" value="1"/>
</dbReference>
<keyword evidence="8" id="KW-0969">Cilium</keyword>
<dbReference type="AlphaFoldDB" id="A0A0D0S2P5"/>
<reference evidence="8 9" key="1">
    <citation type="submission" date="2015-01" db="EMBL/GenBank/DDBJ databases">
        <title>Draft genome of Anoxybacillus thermarum strain AF/04.</title>
        <authorList>
            <person name="Poli A."/>
            <person name="Nicolaus B."/>
            <person name="Chan K.-G."/>
            <person name="Kahar U.M."/>
            <person name="Yaakob A.S."/>
            <person name="Chan C.S."/>
            <person name="Goh K.M."/>
        </authorList>
    </citation>
    <scope>NUCLEOTIDE SEQUENCE [LARGE SCALE GENOMIC DNA]</scope>
    <source>
        <strain evidence="8 9">AF/04</strain>
    </source>
</reference>
<evidence type="ECO:0000313" key="9">
    <source>
        <dbReference type="Proteomes" id="UP000032102"/>
    </source>
</evidence>
<dbReference type="Proteomes" id="UP000032102">
    <property type="component" value="Unassembled WGS sequence"/>
</dbReference>
<gene>
    <name evidence="8" type="ORF">LH47_00661</name>
</gene>
<keyword evidence="3 4" id="KW-0975">Bacterial flagellum</keyword>
<dbReference type="InterPro" id="IPR010930">
    <property type="entry name" value="Flg_bb/hook_C_dom"/>
</dbReference>
<feature type="domain" description="Flagellar basal body rod protein N-terminal" evidence="6">
    <location>
        <begin position="7"/>
        <end position="35"/>
    </location>
</feature>
<evidence type="ECO:0000256" key="3">
    <source>
        <dbReference type="ARBA" id="ARBA00023143"/>
    </source>
</evidence>
<proteinExistence type="inferred from homology"/>
<keyword evidence="8" id="KW-0966">Cell projection</keyword>
<evidence type="ECO:0000256" key="2">
    <source>
        <dbReference type="ARBA" id="ARBA00009677"/>
    </source>
</evidence>
<comment type="caution">
    <text evidence="8">The sequence shown here is derived from an EMBL/GenBank/DDBJ whole genome shotgun (WGS) entry which is preliminary data.</text>
</comment>
<dbReference type="Pfam" id="PF06429">
    <property type="entry name" value="Flg_bbr_C"/>
    <property type="match status" value="1"/>
</dbReference>
<dbReference type="PATRIC" id="fig|404937.3.peg.678"/>
<dbReference type="GO" id="GO:0009424">
    <property type="term" value="C:bacterial-type flagellum hook"/>
    <property type="evidence" value="ECO:0007669"/>
    <property type="project" value="TreeGrafter"/>
</dbReference>
<evidence type="ECO:0000259" key="6">
    <source>
        <dbReference type="Pfam" id="PF00460"/>
    </source>
</evidence>
<feature type="region of interest" description="Disordered" evidence="5">
    <location>
        <begin position="242"/>
        <end position="263"/>
    </location>
</feature>
<evidence type="ECO:0000256" key="1">
    <source>
        <dbReference type="ARBA" id="ARBA00004117"/>
    </source>
</evidence>
<organism evidence="8 9">
    <name type="scientific">Anoxybacillus thermarum</name>
    <dbReference type="NCBI Taxonomy" id="404937"/>
    <lineage>
        <taxon>Bacteria</taxon>
        <taxon>Bacillati</taxon>
        <taxon>Bacillota</taxon>
        <taxon>Bacilli</taxon>
        <taxon>Bacillales</taxon>
        <taxon>Anoxybacillaceae</taxon>
        <taxon>Anoxybacillus</taxon>
    </lineage>
</organism>
<keyword evidence="9" id="KW-1185">Reference proteome</keyword>
<dbReference type="NCBIfam" id="TIGR03506">
    <property type="entry name" value="FlgEFG_subfam"/>
    <property type="match status" value="2"/>
</dbReference>
<comment type="function">
    <text evidence="4">A flexible structure which links the flagellar filament to the drive apparatus in the basal body.</text>
</comment>
<dbReference type="EMBL" id="JXTH01000008">
    <property type="protein sequence ID" value="KIQ95251.1"/>
    <property type="molecule type" value="Genomic_DNA"/>
</dbReference>
<evidence type="ECO:0000259" key="7">
    <source>
        <dbReference type="Pfam" id="PF06429"/>
    </source>
</evidence>
<comment type="subcellular location">
    <subcellularLocation>
        <location evidence="1 4">Bacterial flagellum basal body</location>
    </subcellularLocation>
</comment>
<feature type="domain" description="Flagellar basal-body/hook protein C-terminal" evidence="7">
    <location>
        <begin position="416"/>
        <end position="460"/>
    </location>
</feature>
<dbReference type="SUPFAM" id="SSF117143">
    <property type="entry name" value="Flagellar hook protein flgE"/>
    <property type="match status" value="1"/>
</dbReference>
<comment type="similarity">
    <text evidence="2 4">Belongs to the flagella basal body rod proteins family.</text>
</comment>
<sequence length="462" mass="49963">MLRSMFTGIGGIRNFQYKLDVIGNNISNVNTYGYKKARVTFKDLVSQQISAATSSTGTRGGINGKQIGLGSGLGSIETIHTQGSTQTTSRPLDLALGGDGFFIVGSINDVTLISMDGPAGKLGTNKVNTGVPIDRVFNLSFTRAGNFYLDEYGYIVNSDGQYLIGEAAIKDVDTVIANAPHVAQARRDLETFLNSANGLVNFIKKWKEEFTKDSDNNPATQTDFINFIQNFNSELKSLNEKITGKEDPNDTTPASAGTYFNDRVSPKASINPVPLLPENEADWPDTLAEAEKMMGPYLEGISGFVESVQQVLQDYSEPKYGNVTSFEPGLIQIPKTAKSFGITADGKVTFIDSNGQLKIAGQILLAQFPNPTGLEKMGGNTFKETNNSGKLDRNADGLMINELSRPGLNGAGEIISGALEMSNVDLSEEFTEMIVAQRGFQANTRIITTSDEILQELVNLKK</sequence>
<evidence type="ECO:0000313" key="8">
    <source>
        <dbReference type="EMBL" id="KIQ95251.1"/>
    </source>
</evidence>
<evidence type="ECO:0000256" key="5">
    <source>
        <dbReference type="SAM" id="MobiDB-lite"/>
    </source>
</evidence>
<accession>A0A0D0S2P5</accession>
<dbReference type="RefSeq" id="WP_043964762.1">
    <property type="nucleotide sequence ID" value="NZ_JXTH01000008.1"/>
</dbReference>
<dbReference type="Pfam" id="PF00460">
    <property type="entry name" value="Flg_bb_rod"/>
    <property type="match status" value="1"/>
</dbReference>
<evidence type="ECO:0000256" key="4">
    <source>
        <dbReference type="RuleBase" id="RU362116"/>
    </source>
</evidence>
<dbReference type="GO" id="GO:0009425">
    <property type="term" value="C:bacterial-type flagellum basal body"/>
    <property type="evidence" value="ECO:0007669"/>
    <property type="project" value="UniProtKB-SubCell"/>
</dbReference>
<protein>
    <recommendedName>
        <fullName evidence="4">Flagellar hook protein FlgE</fullName>
    </recommendedName>
</protein>
<dbReference type="GO" id="GO:0071978">
    <property type="term" value="P:bacterial-type flagellum-dependent swarming motility"/>
    <property type="evidence" value="ECO:0007669"/>
    <property type="project" value="TreeGrafter"/>
</dbReference>